<dbReference type="OrthoDB" id="4961502at2759"/>
<evidence type="ECO:0000256" key="3">
    <source>
        <dbReference type="SAM" id="SignalP"/>
    </source>
</evidence>
<comment type="caution">
    <text evidence="4">The sequence shown here is derived from an EMBL/GenBank/DDBJ whole genome shotgun (WGS) entry which is preliminary data.</text>
</comment>
<name>A0A9P7NHI1_9HYPO</name>
<feature type="transmembrane region" description="Helical" evidence="2">
    <location>
        <begin position="119"/>
        <end position="140"/>
    </location>
</feature>
<keyword evidence="2" id="KW-1133">Transmembrane helix</keyword>
<proteinExistence type="predicted"/>
<dbReference type="Proteomes" id="UP000748025">
    <property type="component" value="Unassembled WGS sequence"/>
</dbReference>
<feature type="region of interest" description="Disordered" evidence="1">
    <location>
        <begin position="261"/>
        <end position="308"/>
    </location>
</feature>
<evidence type="ECO:0000256" key="2">
    <source>
        <dbReference type="SAM" id="Phobius"/>
    </source>
</evidence>
<keyword evidence="5" id="KW-1185">Reference proteome</keyword>
<keyword evidence="2" id="KW-0472">Membrane</keyword>
<feature type="signal peptide" evidence="3">
    <location>
        <begin position="1"/>
        <end position="19"/>
    </location>
</feature>
<keyword evidence="3" id="KW-0732">Signal</keyword>
<dbReference type="AlphaFoldDB" id="A0A9P7NHI1"/>
<reference evidence="4" key="1">
    <citation type="journal article" date="2020" name="bioRxiv">
        <title>Whole genome comparisons of ergot fungi reveals the divergence and evolution of species within the genus Claviceps are the result of varying mechanisms driving genome evolution and host range expansion.</title>
        <authorList>
            <person name="Wyka S.A."/>
            <person name="Mondo S.J."/>
            <person name="Liu M."/>
            <person name="Dettman J."/>
            <person name="Nalam V."/>
            <person name="Broders K.D."/>
        </authorList>
    </citation>
    <scope>NUCLEOTIDE SEQUENCE</scope>
    <source>
        <strain evidence="4">CCC 602</strain>
    </source>
</reference>
<dbReference type="EMBL" id="SRPW01000269">
    <property type="protein sequence ID" value="KAG6016170.1"/>
    <property type="molecule type" value="Genomic_DNA"/>
</dbReference>
<gene>
    <name evidence="4" type="ORF">E4U43_004100</name>
</gene>
<evidence type="ECO:0000313" key="4">
    <source>
        <dbReference type="EMBL" id="KAG6016170.1"/>
    </source>
</evidence>
<protein>
    <recommendedName>
        <fullName evidence="6">Transmembrane protein</fullName>
    </recommendedName>
</protein>
<accession>A0A9P7NHI1</accession>
<evidence type="ECO:0008006" key="6">
    <source>
        <dbReference type="Google" id="ProtNLM"/>
    </source>
</evidence>
<keyword evidence="2" id="KW-0812">Transmembrane</keyword>
<evidence type="ECO:0000256" key="1">
    <source>
        <dbReference type="SAM" id="MobiDB-lite"/>
    </source>
</evidence>
<organism evidence="4 5">
    <name type="scientific">Claviceps pusilla</name>
    <dbReference type="NCBI Taxonomy" id="123648"/>
    <lineage>
        <taxon>Eukaryota</taxon>
        <taxon>Fungi</taxon>
        <taxon>Dikarya</taxon>
        <taxon>Ascomycota</taxon>
        <taxon>Pezizomycotina</taxon>
        <taxon>Sordariomycetes</taxon>
        <taxon>Hypocreomycetidae</taxon>
        <taxon>Hypocreales</taxon>
        <taxon>Clavicipitaceae</taxon>
        <taxon>Claviceps</taxon>
    </lineage>
</organism>
<evidence type="ECO:0000313" key="5">
    <source>
        <dbReference type="Proteomes" id="UP000748025"/>
    </source>
</evidence>
<feature type="chain" id="PRO_5040127853" description="Transmembrane protein" evidence="3">
    <location>
        <begin position="20"/>
        <end position="308"/>
    </location>
</feature>
<sequence length="308" mass="34443">MLFSVYLAMLFVSGRHVHSYVVASGQQYEPARVKKWIWRFGLERLSLRKTRRYIRGIGAVATSLTACDAPRLRFSSRDTHHEQMPNYNSESKRQAESYLPTVGPSVILVGEKDKLWNNAGLVTGIIATLASCIVLGVLFLRLSRRKRVSNQGEACQDVSAVGQSPHRCTQSVASIQSNELFVPGIPNPAWPLPSYCAASRKEQLQPRVTNSMWMPHSVVSPVDSLDGSTRLSNYHPSPIESLDFPIQQPPASYHWQAPVELPATGSPAHDHTQLPPYSEVGAEERQRMRFSWTADSETSYRPSEKLKS</sequence>